<reference evidence="10 11" key="1">
    <citation type="submission" date="2016-09" db="EMBL/GenBank/DDBJ databases">
        <authorList>
            <person name="Capua I."/>
            <person name="De Benedictis P."/>
            <person name="Joannis T."/>
            <person name="Lombin L.H."/>
            <person name="Cattoli G."/>
        </authorList>
    </citation>
    <scope>NUCLEOTIDE SEQUENCE [LARGE SCALE GENOMIC DNA]</scope>
    <source>
        <strain evidence="10 11">GluBS11</strain>
    </source>
</reference>
<dbReference type="InterPro" id="IPR021027">
    <property type="entry name" value="Transposase_put_HTH"/>
</dbReference>
<dbReference type="InterPro" id="IPR001959">
    <property type="entry name" value="Transposase"/>
</dbReference>
<dbReference type="Proteomes" id="UP000199315">
    <property type="component" value="Unassembled WGS sequence"/>
</dbReference>
<dbReference type="STRING" id="1619234.SAMN05421730_101771"/>
<dbReference type="AlphaFoldDB" id="A0A1D3TVM8"/>
<evidence type="ECO:0000313" key="10">
    <source>
        <dbReference type="EMBL" id="SCP98205.1"/>
    </source>
</evidence>
<gene>
    <name evidence="10" type="ORF">SAMN05421730_101771</name>
</gene>
<evidence type="ECO:0000259" key="7">
    <source>
        <dbReference type="Pfam" id="PF01385"/>
    </source>
</evidence>
<keyword evidence="3" id="KW-0479">Metal-binding</keyword>
<keyword evidence="5" id="KW-0238">DNA-binding</keyword>
<name>A0A1D3TVM8_9FIRM</name>
<accession>A0A1D3TVM8</accession>
<dbReference type="InterPro" id="IPR010095">
    <property type="entry name" value="Cas12f1-like_TNB"/>
</dbReference>
<dbReference type="Pfam" id="PF12323">
    <property type="entry name" value="HTH_OrfB_IS605"/>
    <property type="match status" value="1"/>
</dbReference>
<feature type="domain" description="Probable transposase IS891/IS1136/IS1341" evidence="7">
    <location>
        <begin position="165"/>
        <end position="278"/>
    </location>
</feature>
<protein>
    <submittedName>
        <fullName evidence="10">Putative transposase</fullName>
    </submittedName>
</protein>
<feature type="domain" description="Cas12f1-like TNB" evidence="8">
    <location>
        <begin position="292"/>
        <end position="357"/>
    </location>
</feature>
<dbReference type="NCBIfam" id="NF040570">
    <property type="entry name" value="guided_TnpB"/>
    <property type="match status" value="1"/>
</dbReference>
<proteinExistence type="inferred from homology"/>
<keyword evidence="6" id="KW-0233">DNA recombination</keyword>
<evidence type="ECO:0000256" key="1">
    <source>
        <dbReference type="ARBA" id="ARBA00008761"/>
    </source>
</evidence>
<evidence type="ECO:0000259" key="9">
    <source>
        <dbReference type="Pfam" id="PF12323"/>
    </source>
</evidence>
<evidence type="ECO:0000256" key="3">
    <source>
        <dbReference type="ARBA" id="ARBA00022723"/>
    </source>
</evidence>
<dbReference type="OrthoDB" id="1551477at2"/>
<evidence type="ECO:0000256" key="2">
    <source>
        <dbReference type="ARBA" id="ARBA00022578"/>
    </source>
</evidence>
<dbReference type="GO" id="GO:0006310">
    <property type="term" value="P:DNA recombination"/>
    <property type="evidence" value="ECO:0007669"/>
    <property type="project" value="UniProtKB-KW"/>
</dbReference>
<evidence type="ECO:0000256" key="5">
    <source>
        <dbReference type="ARBA" id="ARBA00023125"/>
    </source>
</evidence>
<keyword evidence="11" id="KW-1185">Reference proteome</keyword>
<evidence type="ECO:0000313" key="11">
    <source>
        <dbReference type="Proteomes" id="UP000199315"/>
    </source>
</evidence>
<dbReference type="GO" id="GO:0003677">
    <property type="term" value="F:DNA binding"/>
    <property type="evidence" value="ECO:0007669"/>
    <property type="project" value="UniProtKB-KW"/>
</dbReference>
<keyword evidence="4" id="KW-0862">Zinc</keyword>
<comment type="similarity">
    <text evidence="1">In the C-terminal section; belongs to the transposase 35 family.</text>
</comment>
<evidence type="ECO:0000259" key="8">
    <source>
        <dbReference type="Pfam" id="PF07282"/>
    </source>
</evidence>
<dbReference type="NCBIfam" id="TIGR01766">
    <property type="entry name" value="IS200/IS605 family accessory protein TnpB-like domain"/>
    <property type="match status" value="1"/>
</dbReference>
<evidence type="ECO:0000256" key="4">
    <source>
        <dbReference type="ARBA" id="ARBA00022833"/>
    </source>
</evidence>
<dbReference type="GO" id="GO:0046872">
    <property type="term" value="F:metal ion binding"/>
    <property type="evidence" value="ECO:0007669"/>
    <property type="project" value="UniProtKB-KW"/>
</dbReference>
<evidence type="ECO:0000256" key="6">
    <source>
        <dbReference type="ARBA" id="ARBA00023172"/>
    </source>
</evidence>
<dbReference type="EMBL" id="FMKA01000017">
    <property type="protein sequence ID" value="SCP98205.1"/>
    <property type="molecule type" value="Genomic_DNA"/>
</dbReference>
<dbReference type="Pfam" id="PF01385">
    <property type="entry name" value="OrfB_IS605"/>
    <property type="match status" value="1"/>
</dbReference>
<dbReference type="Pfam" id="PF07282">
    <property type="entry name" value="Cas12f1-like_TNB"/>
    <property type="match status" value="1"/>
</dbReference>
<feature type="domain" description="Transposase putative helix-turn-helix" evidence="9">
    <location>
        <begin position="1"/>
        <end position="46"/>
    </location>
</feature>
<organism evidence="10 11">
    <name type="scientific">Anaerobium acetethylicum</name>
    <dbReference type="NCBI Taxonomy" id="1619234"/>
    <lineage>
        <taxon>Bacteria</taxon>
        <taxon>Bacillati</taxon>
        <taxon>Bacillota</taxon>
        <taxon>Clostridia</taxon>
        <taxon>Lachnospirales</taxon>
        <taxon>Lachnospiraceae</taxon>
        <taxon>Anaerobium</taxon>
    </lineage>
</organism>
<sequence>MNKAYKYRIYPNKTQEQQLARTFGCCRFVYNQILALQETNHKNNIKHMSKFDMNNYCNHVLKAEYPFLKEVDKFAVTNAIYFLETGYQRFFQKQGGYPKFKNKHRSRKSYTTNFTNNNIEVLEHEIKLPKLGKVKAVIHRVAPSGYHLKSATVSQERDGSFYCSVLYEYEAVIMPVAVKEIIGLDYKSDGLYVSSDEKVCGSPKYSRKAAKKLAKAQRRLKHMQMHSSNYNKQQQKVARIHRHISNQRKDFLHKKSTEIANLYDLVCVENLNMKSMSNKGFGNGKATLDNGYGMLLNMLDYKLADRGRQLIRVGKWYASSQICSCCGEVNKMTLSDRKYQCSCGNRMDRDLNAAINIKNEGYRLYREIVA</sequence>
<keyword evidence="2" id="KW-0815">Transposition</keyword>
<dbReference type="RefSeq" id="WP_091235091.1">
    <property type="nucleotide sequence ID" value="NZ_FMKA01000017.1"/>
</dbReference>
<dbReference type="GO" id="GO:0032196">
    <property type="term" value="P:transposition"/>
    <property type="evidence" value="ECO:0007669"/>
    <property type="project" value="UniProtKB-KW"/>
</dbReference>